<evidence type="ECO:0000256" key="1">
    <source>
        <dbReference type="ARBA" id="ARBA00022729"/>
    </source>
</evidence>
<feature type="domain" description="3D" evidence="2">
    <location>
        <begin position="116"/>
        <end position="175"/>
    </location>
</feature>
<evidence type="ECO:0000259" key="2">
    <source>
        <dbReference type="Pfam" id="PF06725"/>
    </source>
</evidence>
<dbReference type="PANTHER" id="PTHR39160:SF4">
    <property type="entry name" value="RESUSCITATION-PROMOTING FACTOR RPFB"/>
    <property type="match status" value="1"/>
</dbReference>
<proteinExistence type="predicted"/>
<dbReference type="Pfam" id="PF06725">
    <property type="entry name" value="3D"/>
    <property type="match status" value="1"/>
</dbReference>
<dbReference type="GO" id="GO:0019867">
    <property type="term" value="C:outer membrane"/>
    <property type="evidence" value="ECO:0007669"/>
    <property type="project" value="InterPro"/>
</dbReference>
<gene>
    <name evidence="3" type="ORF">H8E41_00070</name>
</gene>
<dbReference type="InterPro" id="IPR010611">
    <property type="entry name" value="3D_dom"/>
</dbReference>
<name>A0A8J6N9X7_9BACT</name>
<dbReference type="Gene3D" id="2.40.40.10">
    <property type="entry name" value="RlpA-like domain"/>
    <property type="match status" value="1"/>
</dbReference>
<dbReference type="Proteomes" id="UP000614424">
    <property type="component" value="Unassembled WGS sequence"/>
</dbReference>
<dbReference type="InterPro" id="IPR051933">
    <property type="entry name" value="Resuscitation_pf_RpfB"/>
</dbReference>
<comment type="caution">
    <text evidence="3">The sequence shown here is derived from an EMBL/GenBank/DDBJ whole genome shotgun (WGS) entry which is preliminary data.</text>
</comment>
<accession>A0A8J6N9X7</accession>
<dbReference type="GO" id="GO:0009254">
    <property type="term" value="P:peptidoglycan turnover"/>
    <property type="evidence" value="ECO:0007669"/>
    <property type="project" value="InterPro"/>
</dbReference>
<dbReference type="GO" id="GO:0004553">
    <property type="term" value="F:hydrolase activity, hydrolyzing O-glycosyl compounds"/>
    <property type="evidence" value="ECO:0007669"/>
    <property type="project" value="InterPro"/>
</dbReference>
<protein>
    <submittedName>
        <fullName evidence="3">3D domain-containing protein</fullName>
    </submittedName>
</protein>
<dbReference type="PANTHER" id="PTHR39160">
    <property type="entry name" value="CELL WALL-BINDING PROTEIN YOCH"/>
    <property type="match status" value="1"/>
</dbReference>
<evidence type="ECO:0000313" key="3">
    <source>
        <dbReference type="EMBL" id="MBC8316272.1"/>
    </source>
</evidence>
<evidence type="ECO:0000313" key="4">
    <source>
        <dbReference type="Proteomes" id="UP000614424"/>
    </source>
</evidence>
<dbReference type="InterPro" id="IPR036908">
    <property type="entry name" value="RlpA-like_sf"/>
</dbReference>
<dbReference type="CDD" id="cd22786">
    <property type="entry name" value="DPBB_YuiC-like"/>
    <property type="match status" value="1"/>
</dbReference>
<sequence length="177" mass="20243">MFAGCSYRFVLSFCLLVMVSGCARYETKIIEATAYCGCKQCCEWERGSWKYLKLDLWNRYVSEGRREGVAYTGETASGEKPQEVSPGLLSTDSLKKPWKIPHRTVLPWLWLPEDGTIAADTEYYPFGTRMHVPGYGWGTVSDRGGAIKGPNRIDLYFRSHNDALDWGRRKVEVKIKR</sequence>
<reference evidence="3 4" key="1">
    <citation type="submission" date="2020-08" db="EMBL/GenBank/DDBJ databases">
        <title>Bridging the membrane lipid divide: bacteria of the FCB group superphylum have the potential to synthesize archaeal ether lipids.</title>
        <authorList>
            <person name="Villanueva L."/>
            <person name="Von Meijenfeldt F.A.B."/>
            <person name="Westbye A.B."/>
            <person name="Yadav S."/>
            <person name="Hopmans E.C."/>
            <person name="Dutilh B.E."/>
            <person name="Sinninghe Damste J.S."/>
        </authorList>
    </citation>
    <scope>NUCLEOTIDE SEQUENCE [LARGE SCALE GENOMIC DNA]</scope>
    <source>
        <strain evidence="3">NIOZ-UU47</strain>
    </source>
</reference>
<dbReference type="EMBL" id="JACNJZ010000005">
    <property type="protein sequence ID" value="MBC8316272.1"/>
    <property type="molecule type" value="Genomic_DNA"/>
</dbReference>
<dbReference type="AlphaFoldDB" id="A0A8J6N9X7"/>
<organism evidence="3 4">
    <name type="scientific">Candidatus Desulfobia pelagia</name>
    <dbReference type="NCBI Taxonomy" id="2841692"/>
    <lineage>
        <taxon>Bacteria</taxon>
        <taxon>Pseudomonadati</taxon>
        <taxon>Thermodesulfobacteriota</taxon>
        <taxon>Desulfobulbia</taxon>
        <taxon>Desulfobulbales</taxon>
        <taxon>Desulfobulbaceae</taxon>
        <taxon>Candidatus Desulfobia</taxon>
    </lineage>
</organism>
<keyword evidence="1" id="KW-0732">Signal</keyword>
<dbReference type="SUPFAM" id="SSF50685">
    <property type="entry name" value="Barwin-like endoglucanases"/>
    <property type="match status" value="1"/>
</dbReference>